<dbReference type="Pfam" id="PF02906">
    <property type="entry name" value="Fe_hyd_lg_C"/>
    <property type="match status" value="1"/>
</dbReference>
<evidence type="ECO:0000256" key="5">
    <source>
        <dbReference type="ARBA" id="ARBA00023014"/>
    </source>
</evidence>
<reference evidence="8 9" key="1">
    <citation type="submission" date="2013-02" db="EMBL/GenBank/DDBJ databases">
        <title>Genome sequence of Candida maltosa Xu316, a potential industrial strain for xylitol and ethanol production.</title>
        <authorList>
            <person name="Yu J."/>
            <person name="Wang Q."/>
            <person name="Geng X."/>
            <person name="Bao W."/>
            <person name="He P."/>
            <person name="Cai J."/>
        </authorList>
    </citation>
    <scope>NUCLEOTIDE SEQUENCE [LARGE SCALE GENOMIC DNA]</scope>
    <source>
        <strain evidence="9">Xu316</strain>
    </source>
</reference>
<comment type="caution">
    <text evidence="8">The sequence shown here is derived from an EMBL/GenBank/DDBJ whole genome shotgun (WGS) entry which is preliminary data.</text>
</comment>
<dbReference type="OMA" id="GYLHHVL"/>
<keyword evidence="5" id="KW-0411">Iron-sulfur</keyword>
<evidence type="ECO:0000256" key="6">
    <source>
        <dbReference type="ARBA" id="ARBA00031269"/>
    </source>
</evidence>
<dbReference type="HOGENOM" id="CLU_018240_0_1_1"/>
<organism evidence="8 9">
    <name type="scientific">Candida maltosa (strain Xu316)</name>
    <name type="common">Yeast</name>
    <dbReference type="NCBI Taxonomy" id="1245528"/>
    <lineage>
        <taxon>Eukaryota</taxon>
        <taxon>Fungi</taxon>
        <taxon>Dikarya</taxon>
        <taxon>Ascomycota</taxon>
        <taxon>Saccharomycotina</taxon>
        <taxon>Pichiomycetes</taxon>
        <taxon>Debaryomycetaceae</taxon>
        <taxon>Candida/Lodderomyces clade</taxon>
        <taxon>Candida</taxon>
    </lineage>
</organism>
<dbReference type="SUPFAM" id="SSF53920">
    <property type="entry name" value="Fe-only hydrogenase"/>
    <property type="match status" value="1"/>
</dbReference>
<evidence type="ECO:0000313" key="8">
    <source>
        <dbReference type="EMBL" id="EMG49784.1"/>
    </source>
</evidence>
<comment type="similarity">
    <text evidence="1">Belongs to the NARF family.</text>
</comment>
<dbReference type="InterPro" id="IPR009016">
    <property type="entry name" value="Fe_hydrogenase"/>
</dbReference>
<keyword evidence="4" id="KW-0408">Iron</keyword>
<evidence type="ECO:0000256" key="2">
    <source>
        <dbReference type="ARBA" id="ARBA00015854"/>
    </source>
</evidence>
<keyword evidence="4" id="KW-0004">4Fe-4S</keyword>
<dbReference type="Gene3D" id="3.30.70.20">
    <property type="match status" value="1"/>
</dbReference>
<keyword evidence="9" id="KW-1185">Reference proteome</keyword>
<feature type="domain" description="Iron hydrogenase large subunit C-terminal" evidence="7">
    <location>
        <begin position="110"/>
        <end position="445"/>
    </location>
</feature>
<sequence>MSAILSNDDLNDFISPGIACIKPPAQNKQPDENNNNLNEYGEVEIQIDDQGNPLEISKIDGKQTNLSPAQISLADCLACSGCITSAEEVLVAQHSHQELVKALQNREDKVFVVSISQQSRASLASAYDLSVDDMDKLLINLFVNQMGIKYVVGTSLGRKLSLINEAQQLITKKETNKLDGPVLSSICPGWVLYAEKTHPYIIPRMSTVKSPQQITGCLLKTLTANSLQIPKDKVYHLSIMPCFDKKLESARPENDDSTPDVDCVLTARELVTLLEETPDLYLIPQDKTQVLGKSESTSELYHHYAPTNWPFVEYSWSNDPGSASGGYAYNYLKFYAQDLILKNGYNESDLSIDTITGKNSDLYEMRLMHNGEKVASAAVVNGFKNIQNLVRKLKPGNESTTKVNPLASRRRGRVIGKTKTEETADASKVDYVEIMACPNGCINGGGQISAPSNVSEKEWISEALTKYNDVPMFDLSSHPQDIEKFIQWSQSFEHEFNISDERLFKTHFNAVEKPTDPAAILVGSKW</sequence>
<dbReference type="EMBL" id="AOGT01000494">
    <property type="protein sequence ID" value="EMG49784.1"/>
    <property type="molecule type" value="Genomic_DNA"/>
</dbReference>
<gene>
    <name evidence="8" type="ORF">G210_5383</name>
</gene>
<dbReference type="InterPro" id="IPR004108">
    <property type="entry name" value="Fe_hydrogenase_lsu_C"/>
</dbReference>
<dbReference type="PANTHER" id="PTHR11615">
    <property type="entry name" value="NITRATE, FORMATE, IRON DEHYDROGENASE"/>
    <property type="match status" value="1"/>
</dbReference>
<proteinExistence type="inferred from homology"/>
<protein>
    <recommendedName>
        <fullName evidence="2">Cytosolic Fe-S cluster assembly factor NAR1</fullName>
    </recommendedName>
    <alternativeName>
        <fullName evidence="3">Cytosolic Fe-S cluster assembly factor nar1</fullName>
    </alternativeName>
    <alternativeName>
        <fullName evidence="6">Nuclear architecture-related protein 1</fullName>
    </alternativeName>
</protein>
<evidence type="ECO:0000259" key="7">
    <source>
        <dbReference type="Pfam" id="PF02906"/>
    </source>
</evidence>
<evidence type="ECO:0000313" key="9">
    <source>
        <dbReference type="Proteomes" id="UP000011777"/>
    </source>
</evidence>
<dbReference type="Gene3D" id="3.40.50.1780">
    <property type="match status" value="1"/>
</dbReference>
<dbReference type="GO" id="GO:0051539">
    <property type="term" value="F:4 iron, 4 sulfur cluster binding"/>
    <property type="evidence" value="ECO:0007669"/>
    <property type="project" value="UniProtKB-KW"/>
</dbReference>
<evidence type="ECO:0000256" key="3">
    <source>
        <dbReference type="ARBA" id="ARBA00017073"/>
    </source>
</evidence>
<dbReference type="eggNOG" id="KOG2439">
    <property type="taxonomic scope" value="Eukaryota"/>
</dbReference>
<accession>M3K4U9</accession>
<dbReference type="Gene3D" id="3.40.950.10">
    <property type="entry name" value="Fe-only Hydrogenase (Larger Subunit), Chain L, domain 3"/>
    <property type="match status" value="1"/>
</dbReference>
<keyword evidence="4" id="KW-0479">Metal-binding</keyword>
<dbReference type="AlphaFoldDB" id="M3K4U9"/>
<dbReference type="InterPro" id="IPR050340">
    <property type="entry name" value="Cytosolic_Fe-S_CAF"/>
</dbReference>
<evidence type="ECO:0000256" key="4">
    <source>
        <dbReference type="ARBA" id="ARBA00022485"/>
    </source>
</evidence>
<name>M3K4U9_CANMX</name>
<dbReference type="OrthoDB" id="10253113at2759"/>
<dbReference type="STRING" id="1245528.M3K4U9"/>
<evidence type="ECO:0000256" key="1">
    <source>
        <dbReference type="ARBA" id="ARBA00006596"/>
    </source>
</evidence>
<dbReference type="Proteomes" id="UP000011777">
    <property type="component" value="Unassembled WGS sequence"/>
</dbReference>